<proteinExistence type="predicted"/>
<dbReference type="RefSeq" id="WP_106568855.1">
    <property type="nucleotide sequence ID" value="NZ_PYGF01000016.1"/>
</dbReference>
<dbReference type="OrthoDB" id="1121706at2"/>
<evidence type="ECO:0000313" key="2">
    <source>
        <dbReference type="Proteomes" id="UP000240708"/>
    </source>
</evidence>
<reference evidence="1 2" key="1">
    <citation type="submission" date="2018-03" db="EMBL/GenBank/DDBJ databases">
        <title>Genomic Encyclopedia of Archaeal and Bacterial Type Strains, Phase II (KMG-II): from individual species to whole genera.</title>
        <authorList>
            <person name="Goeker M."/>
        </authorList>
    </citation>
    <scope>NUCLEOTIDE SEQUENCE [LARGE SCALE GENOMIC DNA]</scope>
    <source>
        <strain evidence="1 2">DSM 28057</strain>
    </source>
</reference>
<dbReference type="EMBL" id="PYGF01000016">
    <property type="protein sequence ID" value="PSK99824.1"/>
    <property type="molecule type" value="Genomic_DNA"/>
</dbReference>
<dbReference type="AlphaFoldDB" id="A0A2P8DRL3"/>
<dbReference type="Proteomes" id="UP000240708">
    <property type="component" value="Unassembled WGS sequence"/>
</dbReference>
<protein>
    <submittedName>
        <fullName evidence="1">Uncharacterized protein</fullName>
    </submittedName>
</protein>
<gene>
    <name evidence="1" type="ORF">CLV48_11614</name>
</gene>
<sequence>MESKVKFKDLLKIAVEELKDLTTVENPDFRLEQAEFNESLGEWDIIVSYLIDNSSEGQNILNLTRSTNYRTFKRIKINSRKEVMGFYIFEN</sequence>
<keyword evidence="2" id="KW-1185">Reference proteome</keyword>
<evidence type="ECO:0000313" key="1">
    <source>
        <dbReference type="EMBL" id="PSK99824.1"/>
    </source>
</evidence>
<accession>A0A2P8DRL3</accession>
<name>A0A2P8DRL3_9BACT</name>
<organism evidence="1 2">
    <name type="scientific">Cecembia rubra</name>
    <dbReference type="NCBI Taxonomy" id="1485585"/>
    <lineage>
        <taxon>Bacteria</taxon>
        <taxon>Pseudomonadati</taxon>
        <taxon>Bacteroidota</taxon>
        <taxon>Cytophagia</taxon>
        <taxon>Cytophagales</taxon>
        <taxon>Cyclobacteriaceae</taxon>
        <taxon>Cecembia</taxon>
    </lineage>
</organism>
<comment type="caution">
    <text evidence="1">The sequence shown here is derived from an EMBL/GenBank/DDBJ whole genome shotgun (WGS) entry which is preliminary data.</text>
</comment>